<name>A0A0D0T002_PSEFL</name>
<dbReference type="InterPro" id="IPR016181">
    <property type="entry name" value="Acyl_CoA_acyltransferase"/>
</dbReference>
<organism evidence="2 3">
    <name type="scientific">Pseudomonas fluorescens</name>
    <dbReference type="NCBI Taxonomy" id="294"/>
    <lineage>
        <taxon>Bacteria</taxon>
        <taxon>Pseudomonadati</taxon>
        <taxon>Pseudomonadota</taxon>
        <taxon>Gammaproteobacteria</taxon>
        <taxon>Pseudomonadales</taxon>
        <taxon>Pseudomonadaceae</taxon>
        <taxon>Pseudomonas</taxon>
    </lineage>
</organism>
<comment type="caution">
    <text evidence="2">The sequence shown here is derived from an EMBL/GenBank/DDBJ whole genome shotgun (WGS) entry which is preliminary data.</text>
</comment>
<dbReference type="CDD" id="cd04301">
    <property type="entry name" value="NAT_SF"/>
    <property type="match status" value="1"/>
</dbReference>
<sequence length="212" mass="24536">MFQEIGPGKRYLQSVQPIERIRQSIGVTGTFVNNGALRFFTESPMPETTVELIQTGPEDAELIRNLYQYYAYESSDWEQEDVEADGRFYIHDEHLTRYWHDPQWSANLLLVDGYIAGFLLIEGSELPGIDALELADLFILKRYRRKGIGRAIASQVLCSGESNWLVRFYDQDEVSQAFWRTVLDNLPRPVQTIELEDEPQLVSYLITRVSLH</sequence>
<dbReference type="Proteomes" id="UP000032210">
    <property type="component" value="Unassembled WGS sequence"/>
</dbReference>
<dbReference type="GO" id="GO:0016747">
    <property type="term" value="F:acyltransferase activity, transferring groups other than amino-acyl groups"/>
    <property type="evidence" value="ECO:0007669"/>
    <property type="project" value="InterPro"/>
</dbReference>
<protein>
    <recommendedName>
        <fullName evidence="1">N-acetyltransferase domain-containing protein</fullName>
    </recommendedName>
</protein>
<dbReference type="RefSeq" id="WP_043051768.1">
    <property type="nucleotide sequence ID" value="NZ_JXCQ01000126.1"/>
</dbReference>
<proteinExistence type="predicted"/>
<evidence type="ECO:0000259" key="1">
    <source>
        <dbReference type="PROSITE" id="PS51186"/>
    </source>
</evidence>
<gene>
    <name evidence="2" type="ORF">PFLU3_56340</name>
</gene>
<dbReference type="Pfam" id="PF00583">
    <property type="entry name" value="Acetyltransf_1"/>
    <property type="match status" value="1"/>
</dbReference>
<reference evidence="2 3" key="1">
    <citation type="submission" date="2015-01" db="EMBL/GenBank/DDBJ databases">
        <title>Genome sequence of the beneficial rhizobacterium Pseudomonas fluorescens 2-79.</title>
        <authorList>
            <person name="Thuermer A."/>
            <person name="Daniel R."/>
        </authorList>
    </citation>
    <scope>NUCLEOTIDE SEQUENCE [LARGE SCALE GENOMIC DNA]</scope>
    <source>
        <strain evidence="2 3">2-79</strain>
    </source>
</reference>
<dbReference type="PROSITE" id="PS51186">
    <property type="entry name" value="GNAT"/>
    <property type="match status" value="1"/>
</dbReference>
<dbReference type="SUPFAM" id="SSF55729">
    <property type="entry name" value="Acyl-CoA N-acyltransferases (Nat)"/>
    <property type="match status" value="1"/>
</dbReference>
<dbReference type="AlphaFoldDB" id="A0A0D0T002"/>
<evidence type="ECO:0000313" key="2">
    <source>
        <dbReference type="EMBL" id="KIR14495.1"/>
    </source>
</evidence>
<evidence type="ECO:0000313" key="3">
    <source>
        <dbReference type="Proteomes" id="UP000032210"/>
    </source>
</evidence>
<accession>A0A0D0T002</accession>
<feature type="domain" description="N-acetyltransferase" evidence="1">
    <location>
        <begin position="50"/>
        <end position="212"/>
    </location>
</feature>
<dbReference type="InterPro" id="IPR000182">
    <property type="entry name" value="GNAT_dom"/>
</dbReference>
<dbReference type="Gene3D" id="3.40.630.30">
    <property type="match status" value="1"/>
</dbReference>
<dbReference type="EMBL" id="JXCQ01000126">
    <property type="protein sequence ID" value="KIR14495.1"/>
    <property type="molecule type" value="Genomic_DNA"/>
</dbReference>
<dbReference type="PATRIC" id="fig|294.125.peg.5795"/>